<reference evidence="1 2" key="1">
    <citation type="journal article" date="2006" name="J. Gen. Virol.">
        <title>Sequence analysis of the Choristoneura occidentalis granulovirus genome.</title>
        <authorList>
            <person name="Escasa S.R."/>
            <person name="Lauzon H.A.M."/>
            <person name="Mathur A.C."/>
            <person name="Krell P.J."/>
            <person name="Arif B.M."/>
        </authorList>
    </citation>
    <scope>NUCLEOTIDE SEQUENCE [LARGE SCALE GENOMIC DNA]</scope>
</reference>
<dbReference type="EMBL" id="DQ333351">
    <property type="protein sequence ID" value="ABC61154.1"/>
    <property type="molecule type" value="Genomic_DNA"/>
</dbReference>
<organism evidence="1 2">
    <name type="scientific">Choristoneura occidentalis granulovirus</name>
    <dbReference type="NCBI Taxonomy" id="364745"/>
    <lineage>
        <taxon>Viruses</taxon>
        <taxon>Viruses incertae sedis</taxon>
        <taxon>Naldaviricetes</taxon>
        <taxon>Lefavirales</taxon>
        <taxon>Baculoviridae</taxon>
        <taxon>Betabaculovirus</taxon>
        <taxon>Betabaculovirus chofumiferanae</taxon>
    </lineage>
</organism>
<dbReference type="RefSeq" id="YP_654441.1">
    <property type="nucleotide sequence ID" value="NC_008168.1"/>
</dbReference>
<sequence>MLEKLGTCLKIKDKINFEIATKKHILPDVMAVTKLAMGNSSCFLNHDSVVNPILYYFKDKNFLDLYKRHVKLCRIKVNGCLSKHKHFRIPPNYKLYKYQYMAVDGVFYGVRKHLKKFTFSTYAMYGNLFFAQYLLIHDKFVNQCLYVYKPKPVNRPYELYGNENPNEHLSLNLKLGTYNIPKKVWSEYCIAFPGFRY</sequence>
<evidence type="ECO:0000313" key="2">
    <source>
        <dbReference type="Proteomes" id="UP000202317"/>
    </source>
</evidence>
<proteinExistence type="predicted"/>
<protein>
    <submittedName>
        <fullName evidence="1">Uncharacterized protein</fullName>
    </submittedName>
</protein>
<dbReference type="KEGG" id="vg:4155962"/>
<dbReference type="OrthoDB" id="8001at10239"/>
<evidence type="ECO:0000313" key="1">
    <source>
        <dbReference type="EMBL" id="ABC61154.1"/>
    </source>
</evidence>
<dbReference type="GeneID" id="4155962"/>
<dbReference type="Proteomes" id="UP000202317">
    <property type="component" value="Segment"/>
</dbReference>
<name>Q1A4S6_9BBAC</name>
<accession>Q1A4S6</accession>
<keyword evidence="2" id="KW-1185">Reference proteome</keyword>